<name>A0A3M2LYS8_9ACTN</name>
<dbReference type="EMBL" id="RFFG01000036">
    <property type="protein sequence ID" value="RMI42090.1"/>
    <property type="molecule type" value="Genomic_DNA"/>
</dbReference>
<protein>
    <recommendedName>
        <fullName evidence="3">ATP-grasp domain-containing protein</fullName>
    </recommendedName>
</protein>
<reference evidence="1 2" key="1">
    <citation type="submission" date="2018-10" db="EMBL/GenBank/DDBJ databases">
        <title>Isolation from soil.</title>
        <authorList>
            <person name="Hu J."/>
        </authorList>
    </citation>
    <scope>NUCLEOTIDE SEQUENCE [LARGE SCALE GENOMIC DNA]</scope>
    <source>
        <strain evidence="1 2">NEAU-Ht49</strain>
    </source>
</reference>
<dbReference type="SUPFAM" id="SSF56059">
    <property type="entry name" value="Glutathione synthetase ATP-binding domain-like"/>
    <property type="match status" value="1"/>
</dbReference>
<dbReference type="Proteomes" id="UP000282674">
    <property type="component" value="Unassembled WGS sequence"/>
</dbReference>
<sequence>MQPPDLIVMVYRDQDLPPETLTAALNQAGQVHAAAAARAGMAWRIIPVSAIVPAATGQPRLWVDGHDLLEQPGSALVGVQVDDFSNDPQTDQALAAIRATVAAAPGAVLLNHPDHLPHQLVTDKLSIAHHAQALGIPAIPTLALPAGRHARGALPQIRACLGHGPYLLKPRRLGMGYGIVRAADPAELSGALDVIGATGIGYVAQPCLPNDGDLRLFLTDGDVLYPQHRRGGLVANTHQGGTSTTGDPALVRELAAAARQVADSLRSPLLHTDWLITADGPVLTEWSTGLGGFSPVPEPHRTIIGDAQFGWIRRRLDALRDTCTVRTQPASPR</sequence>
<comment type="caution">
    <text evidence="1">The sequence shown here is derived from an EMBL/GenBank/DDBJ whole genome shotgun (WGS) entry which is preliminary data.</text>
</comment>
<evidence type="ECO:0000313" key="1">
    <source>
        <dbReference type="EMBL" id="RMI42090.1"/>
    </source>
</evidence>
<proteinExistence type="predicted"/>
<dbReference type="Gene3D" id="3.30.470.20">
    <property type="entry name" value="ATP-grasp fold, B domain"/>
    <property type="match status" value="1"/>
</dbReference>
<accession>A0A3M2LYS8</accession>
<dbReference type="OrthoDB" id="4010908at2"/>
<evidence type="ECO:0008006" key="3">
    <source>
        <dbReference type="Google" id="ProtNLM"/>
    </source>
</evidence>
<gene>
    <name evidence="1" type="ORF">EBO15_20785</name>
</gene>
<dbReference type="AlphaFoldDB" id="A0A3M2LYS8"/>
<organism evidence="1 2">
    <name type="scientific">Actinomadura harenae</name>
    <dbReference type="NCBI Taxonomy" id="2483351"/>
    <lineage>
        <taxon>Bacteria</taxon>
        <taxon>Bacillati</taxon>
        <taxon>Actinomycetota</taxon>
        <taxon>Actinomycetes</taxon>
        <taxon>Streptosporangiales</taxon>
        <taxon>Thermomonosporaceae</taxon>
        <taxon>Actinomadura</taxon>
    </lineage>
</organism>
<evidence type="ECO:0000313" key="2">
    <source>
        <dbReference type="Proteomes" id="UP000282674"/>
    </source>
</evidence>
<dbReference type="RefSeq" id="WP_122196084.1">
    <property type="nucleotide sequence ID" value="NZ_JBHSKC010000031.1"/>
</dbReference>
<keyword evidence="2" id="KW-1185">Reference proteome</keyword>